<evidence type="ECO:0000256" key="1">
    <source>
        <dbReference type="ARBA" id="ARBA00004418"/>
    </source>
</evidence>
<protein>
    <submittedName>
        <fullName evidence="4">Extracellular solute-binding protein</fullName>
    </submittedName>
</protein>
<dbReference type="PROSITE" id="PS51257">
    <property type="entry name" value="PROKAR_LIPOPROTEIN"/>
    <property type="match status" value="1"/>
</dbReference>
<sequence>MKKPMVKGLVASLVGLACFSQSALAKDITVWAWDPNFNVAIMQQAADIYEAKNPDVNIEIVEFSKNDVEQKLHTMLASGVTSALPDVVLIEDYNAQKYLQSYPGSFAAMTDKIDYSQFAPYKRRIVTVGEEIYGLPFDTGVTGLFYRTDILAQAGFGHDDLNNITWDRFIEIGKQVKEKTGVSLLATNPSNDFRLIRLMVHSGGTWYFNEDGSFNIKNNEVVKESVRVFRDLNLAGVVRPALGWSEWVGAINNGDVATVTSGVWITPSVKAGKGQEGKWALAPTPRLNLDGAENVSNLGGSSWFVLNASKEKSTAIDFLNTTFANDKEFYNAILKKQGAVAAYLPAGNTDAYQTEEAFFKGQKIYSDFNKWVAEIPSVDYGMYTYEVDAALSGQMPSIMQGLPIEEALERVEQQLKYQIQ</sequence>
<comment type="subcellular location">
    <subcellularLocation>
        <location evidence="1">Periplasm</location>
    </subcellularLocation>
</comment>
<dbReference type="PANTHER" id="PTHR43649:SF32">
    <property type="entry name" value="SUGAR BINDING SECRETED PROTEIN"/>
    <property type="match status" value="1"/>
</dbReference>
<evidence type="ECO:0000256" key="3">
    <source>
        <dbReference type="SAM" id="SignalP"/>
    </source>
</evidence>
<dbReference type="EMBL" id="QVMU01000025">
    <property type="protein sequence ID" value="RJX67169.1"/>
    <property type="molecule type" value="Genomic_DNA"/>
</dbReference>
<name>A0A3A6QXG7_9VIBR</name>
<feature type="chain" id="PRO_5017214413" evidence="3">
    <location>
        <begin position="26"/>
        <end position="420"/>
    </location>
</feature>
<accession>A0A3A6QXG7</accession>
<dbReference type="InterPro" id="IPR006059">
    <property type="entry name" value="SBP"/>
</dbReference>
<keyword evidence="3" id="KW-0732">Signal</keyword>
<comment type="similarity">
    <text evidence="2">Belongs to the bacterial solute-binding protein 1 family.</text>
</comment>
<dbReference type="SUPFAM" id="SSF53850">
    <property type="entry name" value="Periplasmic binding protein-like II"/>
    <property type="match status" value="1"/>
</dbReference>
<evidence type="ECO:0000313" key="4">
    <source>
        <dbReference type="EMBL" id="RJX67169.1"/>
    </source>
</evidence>
<gene>
    <name evidence="4" type="ORF">DZ860_19325</name>
</gene>
<organism evidence="4 5">
    <name type="scientific">Vibrio sinensis</name>
    <dbReference type="NCBI Taxonomy" id="2302434"/>
    <lineage>
        <taxon>Bacteria</taxon>
        <taxon>Pseudomonadati</taxon>
        <taxon>Pseudomonadota</taxon>
        <taxon>Gammaproteobacteria</taxon>
        <taxon>Vibrionales</taxon>
        <taxon>Vibrionaceae</taxon>
        <taxon>Vibrio</taxon>
    </lineage>
</organism>
<reference evidence="4 5" key="1">
    <citation type="submission" date="2018-08" db="EMBL/GenBank/DDBJ databases">
        <title>Vibrio isolated from the Eastern China Marginal Seas.</title>
        <authorList>
            <person name="Li Y."/>
        </authorList>
    </citation>
    <scope>NUCLEOTIDE SEQUENCE [LARGE SCALE GENOMIC DNA]</scope>
    <source>
        <strain evidence="4 5">BEI233</strain>
    </source>
</reference>
<evidence type="ECO:0000313" key="5">
    <source>
        <dbReference type="Proteomes" id="UP000273252"/>
    </source>
</evidence>
<dbReference type="OrthoDB" id="9804061at2"/>
<dbReference type="Proteomes" id="UP000273252">
    <property type="component" value="Unassembled WGS sequence"/>
</dbReference>
<keyword evidence="5" id="KW-1185">Reference proteome</keyword>
<proteinExistence type="inferred from homology"/>
<dbReference type="RefSeq" id="WP_120034418.1">
    <property type="nucleotide sequence ID" value="NZ_QVMU01000025.1"/>
</dbReference>
<dbReference type="Gene3D" id="3.40.190.10">
    <property type="entry name" value="Periplasmic binding protein-like II"/>
    <property type="match status" value="1"/>
</dbReference>
<dbReference type="AlphaFoldDB" id="A0A3A6QXG7"/>
<feature type="signal peptide" evidence="3">
    <location>
        <begin position="1"/>
        <end position="25"/>
    </location>
</feature>
<comment type="caution">
    <text evidence="4">The sequence shown here is derived from an EMBL/GenBank/DDBJ whole genome shotgun (WGS) entry which is preliminary data.</text>
</comment>
<dbReference type="Pfam" id="PF13416">
    <property type="entry name" value="SBP_bac_8"/>
    <property type="match status" value="1"/>
</dbReference>
<evidence type="ECO:0000256" key="2">
    <source>
        <dbReference type="ARBA" id="ARBA00008520"/>
    </source>
</evidence>
<dbReference type="GO" id="GO:0042597">
    <property type="term" value="C:periplasmic space"/>
    <property type="evidence" value="ECO:0007669"/>
    <property type="project" value="UniProtKB-SubCell"/>
</dbReference>
<dbReference type="PANTHER" id="PTHR43649">
    <property type="entry name" value="ARABINOSE-BINDING PROTEIN-RELATED"/>
    <property type="match status" value="1"/>
</dbReference>
<dbReference type="InterPro" id="IPR050490">
    <property type="entry name" value="Bact_solute-bd_prot1"/>
</dbReference>